<feature type="domain" description="UspA" evidence="1">
    <location>
        <begin position="1"/>
        <end position="33"/>
    </location>
</feature>
<evidence type="ECO:0000259" key="1">
    <source>
        <dbReference type="Pfam" id="PF00582"/>
    </source>
</evidence>
<protein>
    <submittedName>
        <fullName evidence="2">Universal stress protein</fullName>
    </submittedName>
</protein>
<accession>A0ABV9XZ21</accession>
<sequence>MGIHGRGEYAGMLLGSTSQALVYNAPYPLAIIRPGATE</sequence>
<evidence type="ECO:0000313" key="2">
    <source>
        <dbReference type="EMBL" id="MFC5055545.1"/>
    </source>
</evidence>
<organism evidence="2 3">
    <name type="scientific">Saccharothrix xinjiangensis</name>
    <dbReference type="NCBI Taxonomy" id="204798"/>
    <lineage>
        <taxon>Bacteria</taxon>
        <taxon>Bacillati</taxon>
        <taxon>Actinomycetota</taxon>
        <taxon>Actinomycetes</taxon>
        <taxon>Pseudonocardiales</taxon>
        <taxon>Pseudonocardiaceae</taxon>
        <taxon>Saccharothrix</taxon>
    </lineage>
</organism>
<dbReference type="RefSeq" id="WP_344042827.1">
    <property type="nucleotide sequence ID" value="NZ_BAAAKE010000037.1"/>
</dbReference>
<dbReference type="Pfam" id="PF00582">
    <property type="entry name" value="Usp"/>
    <property type="match status" value="1"/>
</dbReference>
<comment type="caution">
    <text evidence="2">The sequence shown here is derived from an EMBL/GenBank/DDBJ whole genome shotgun (WGS) entry which is preliminary data.</text>
</comment>
<dbReference type="InterPro" id="IPR014729">
    <property type="entry name" value="Rossmann-like_a/b/a_fold"/>
</dbReference>
<proteinExistence type="predicted"/>
<reference evidence="3" key="1">
    <citation type="journal article" date="2019" name="Int. J. Syst. Evol. Microbiol.">
        <title>The Global Catalogue of Microorganisms (GCM) 10K type strain sequencing project: providing services to taxonomists for standard genome sequencing and annotation.</title>
        <authorList>
            <consortium name="The Broad Institute Genomics Platform"/>
            <consortium name="The Broad Institute Genome Sequencing Center for Infectious Disease"/>
            <person name="Wu L."/>
            <person name="Ma J."/>
        </authorList>
    </citation>
    <scope>NUCLEOTIDE SEQUENCE [LARGE SCALE GENOMIC DNA]</scope>
    <source>
        <strain evidence="3">KCTC 12848</strain>
    </source>
</reference>
<dbReference type="Proteomes" id="UP001595833">
    <property type="component" value="Unassembled WGS sequence"/>
</dbReference>
<name>A0ABV9XZ21_9PSEU</name>
<dbReference type="EMBL" id="JBHSJB010000015">
    <property type="protein sequence ID" value="MFC5055545.1"/>
    <property type="molecule type" value="Genomic_DNA"/>
</dbReference>
<evidence type="ECO:0000313" key="3">
    <source>
        <dbReference type="Proteomes" id="UP001595833"/>
    </source>
</evidence>
<dbReference type="Gene3D" id="3.40.50.620">
    <property type="entry name" value="HUPs"/>
    <property type="match status" value="1"/>
</dbReference>
<dbReference type="InterPro" id="IPR006016">
    <property type="entry name" value="UspA"/>
</dbReference>
<gene>
    <name evidence="2" type="ORF">ACFPFM_17495</name>
</gene>
<dbReference type="SUPFAM" id="SSF52402">
    <property type="entry name" value="Adenine nucleotide alpha hydrolases-like"/>
    <property type="match status" value="1"/>
</dbReference>
<keyword evidence="3" id="KW-1185">Reference proteome</keyword>